<gene>
    <name evidence="3" type="ORF">SLS56_001627</name>
</gene>
<keyword evidence="2" id="KW-0472">Membrane</keyword>
<comment type="caution">
    <text evidence="3">The sequence shown here is derived from an EMBL/GenBank/DDBJ whole genome shotgun (WGS) entry which is preliminary data.</text>
</comment>
<name>A0ABR3T7Q8_9PEZI</name>
<organism evidence="3 4">
    <name type="scientific">Neofusicoccum ribis</name>
    <dbReference type="NCBI Taxonomy" id="45134"/>
    <lineage>
        <taxon>Eukaryota</taxon>
        <taxon>Fungi</taxon>
        <taxon>Dikarya</taxon>
        <taxon>Ascomycota</taxon>
        <taxon>Pezizomycotina</taxon>
        <taxon>Dothideomycetes</taxon>
        <taxon>Dothideomycetes incertae sedis</taxon>
        <taxon>Botryosphaeriales</taxon>
        <taxon>Botryosphaeriaceae</taxon>
        <taxon>Neofusicoccum</taxon>
    </lineage>
</organism>
<evidence type="ECO:0000313" key="4">
    <source>
        <dbReference type="Proteomes" id="UP001521116"/>
    </source>
</evidence>
<feature type="region of interest" description="Disordered" evidence="1">
    <location>
        <begin position="1"/>
        <end position="30"/>
    </location>
</feature>
<evidence type="ECO:0000256" key="2">
    <source>
        <dbReference type="SAM" id="Phobius"/>
    </source>
</evidence>
<keyword evidence="2" id="KW-0812">Transmembrane</keyword>
<dbReference type="Proteomes" id="UP001521116">
    <property type="component" value="Unassembled WGS sequence"/>
</dbReference>
<evidence type="ECO:0000313" key="3">
    <source>
        <dbReference type="EMBL" id="KAL1635575.1"/>
    </source>
</evidence>
<dbReference type="EMBL" id="JAJVDC020000010">
    <property type="protein sequence ID" value="KAL1635575.1"/>
    <property type="molecule type" value="Genomic_DNA"/>
</dbReference>
<protein>
    <submittedName>
        <fullName evidence="3">Uncharacterized protein</fullName>
    </submittedName>
</protein>
<keyword evidence="2" id="KW-1133">Transmembrane helix</keyword>
<accession>A0ABR3T7Q8</accession>
<proteinExistence type="predicted"/>
<evidence type="ECO:0000256" key="1">
    <source>
        <dbReference type="SAM" id="MobiDB-lite"/>
    </source>
</evidence>
<keyword evidence="4" id="KW-1185">Reference proteome</keyword>
<feature type="transmembrane region" description="Helical" evidence="2">
    <location>
        <begin position="60"/>
        <end position="85"/>
    </location>
</feature>
<reference evidence="3 4" key="1">
    <citation type="submission" date="2024-02" db="EMBL/GenBank/DDBJ databases">
        <title>De novo assembly and annotation of 12 fungi associated with fruit tree decline syndrome in Ontario, Canada.</title>
        <authorList>
            <person name="Sulman M."/>
            <person name="Ellouze W."/>
            <person name="Ilyukhin E."/>
        </authorList>
    </citation>
    <scope>NUCLEOTIDE SEQUENCE [LARGE SCALE GENOMIC DNA]</scope>
    <source>
        <strain evidence="3 4">M1-105</strain>
    </source>
</reference>
<sequence>MSQIHTQNWIGADQTSGNASGSAGADNTSVSNVDTSISQDLYKFEIDILLEGFVYDPHDITVIASMAILIIYCAYVLVFMILILFNPLSSNAWDSIAELTALGILSAPTERLRNTSAGIEMMDTFRQPVNIKAAGDDHLEIVFEKDERSQVTEAVKLNQEY</sequence>